<dbReference type="SUPFAM" id="SSF117856">
    <property type="entry name" value="AF0104/ALDC/Ptd012-like"/>
    <property type="match status" value="1"/>
</dbReference>
<organism evidence="4 5">
    <name type="scientific">Colocasia esculenta</name>
    <name type="common">Wild taro</name>
    <name type="synonym">Arum esculentum</name>
    <dbReference type="NCBI Taxonomy" id="4460"/>
    <lineage>
        <taxon>Eukaryota</taxon>
        <taxon>Viridiplantae</taxon>
        <taxon>Streptophyta</taxon>
        <taxon>Embryophyta</taxon>
        <taxon>Tracheophyta</taxon>
        <taxon>Spermatophyta</taxon>
        <taxon>Magnoliopsida</taxon>
        <taxon>Liliopsida</taxon>
        <taxon>Araceae</taxon>
        <taxon>Aroideae</taxon>
        <taxon>Colocasieae</taxon>
        <taxon>Colocasia</taxon>
    </lineage>
</organism>
<dbReference type="AlphaFoldDB" id="A0A843U1Q1"/>
<dbReference type="InterPro" id="IPR039605">
    <property type="entry name" value="AHL"/>
</dbReference>
<evidence type="ECO:0000256" key="2">
    <source>
        <dbReference type="SAM" id="MobiDB-lite"/>
    </source>
</evidence>
<evidence type="ECO:0000313" key="4">
    <source>
        <dbReference type="EMBL" id="MQL76007.1"/>
    </source>
</evidence>
<gene>
    <name evidence="4" type="ORF">Taro_008381</name>
</gene>
<feature type="compositionally biased region" description="Basic and acidic residues" evidence="2">
    <location>
        <begin position="35"/>
        <end position="52"/>
    </location>
</feature>
<keyword evidence="1" id="KW-0238">DNA-binding</keyword>
<feature type="region of interest" description="Disordered" evidence="2">
    <location>
        <begin position="471"/>
        <end position="507"/>
    </location>
</feature>
<dbReference type="Pfam" id="PF03479">
    <property type="entry name" value="PCC"/>
    <property type="match status" value="1"/>
</dbReference>
<feature type="compositionally biased region" description="Polar residues" evidence="2">
    <location>
        <begin position="473"/>
        <end position="505"/>
    </location>
</feature>
<dbReference type="InterPro" id="IPR005175">
    <property type="entry name" value="PPC_dom"/>
</dbReference>
<keyword evidence="1" id="KW-0805">Transcription regulation</keyword>
<feature type="compositionally biased region" description="Acidic residues" evidence="2">
    <location>
        <begin position="214"/>
        <end position="232"/>
    </location>
</feature>
<feature type="compositionally biased region" description="Polar residues" evidence="2">
    <location>
        <begin position="135"/>
        <end position="154"/>
    </location>
</feature>
<dbReference type="CDD" id="cd11378">
    <property type="entry name" value="DUF296"/>
    <property type="match status" value="1"/>
</dbReference>
<dbReference type="Proteomes" id="UP000652761">
    <property type="component" value="Unassembled WGS sequence"/>
</dbReference>
<dbReference type="Gene3D" id="3.30.1330.80">
    <property type="entry name" value="Hypothetical protein, similar to alpha- acetolactate decarboxylase, domain 2"/>
    <property type="match status" value="1"/>
</dbReference>
<name>A0A843U1Q1_COLES</name>
<comment type="function">
    <text evidence="1">Transcription factor that specifically binds AT-rich DNA sequences related to the nuclear matrix attachment regions (MARs).</text>
</comment>
<accession>A0A843U1Q1</accession>
<evidence type="ECO:0000313" key="5">
    <source>
        <dbReference type="Proteomes" id="UP000652761"/>
    </source>
</evidence>
<dbReference type="PANTHER" id="PTHR31500:SF57">
    <property type="entry name" value="AT-HOOK MOTIF NUCLEAR-LOCALIZED PROTEIN 10"/>
    <property type="match status" value="1"/>
</dbReference>
<keyword evidence="1" id="KW-0804">Transcription</keyword>
<keyword evidence="1" id="KW-0539">Nucleus</keyword>
<protein>
    <recommendedName>
        <fullName evidence="1">AT-hook motif nuclear-localized protein</fullName>
    </recommendedName>
</protein>
<feature type="compositionally biased region" description="Gly residues" evidence="2">
    <location>
        <begin position="262"/>
        <end position="295"/>
    </location>
</feature>
<proteinExistence type="predicted"/>
<dbReference type="GO" id="GO:0003680">
    <property type="term" value="F:minor groove of adenine-thymine-rich DNA binding"/>
    <property type="evidence" value="ECO:0007669"/>
    <property type="project" value="UniProtKB-UniRule"/>
</dbReference>
<reference evidence="4" key="1">
    <citation type="submission" date="2017-07" db="EMBL/GenBank/DDBJ databases">
        <title>Taro Niue Genome Assembly and Annotation.</title>
        <authorList>
            <person name="Atibalentja N."/>
            <person name="Keating K."/>
            <person name="Fields C.J."/>
        </authorList>
    </citation>
    <scope>NUCLEOTIDE SEQUENCE</scope>
    <source>
        <strain evidence="4">Niue_2</strain>
        <tissue evidence="4">Leaf</tissue>
    </source>
</reference>
<feature type="region of interest" description="Disordered" evidence="2">
    <location>
        <begin position="35"/>
        <end position="55"/>
    </location>
</feature>
<sequence length="536" mass="55957">DPKKRGDVEYDPIDVGFLRDEEDPMVAWVARATTERGEYELDKEADDPKDPPRPNTFLARAVAEATAEEEGDCGNVGHPYSPRYEMDPEVEVDLLADIQVEHVTRTAGGGGGNDDDDFDRLMEGLLRTQSRRRGSSIQDAPPSQSTRAPTSSQLAKGKQIATESRRKKTGATESRPSKGVVIREPPPAAAQKKKGWFSGWGSKKGKKGATVVEDPLDIADAETLDPNADDETPSPLDSPRLPNSASHDSMTTGRPSFCGSSDAGGEGGGNSGGGGGNGGQGGGGGEGGEGGGGGMAFTEEQFFRGATQDSSHGAPLRYNRRQRFPPGSQGRDGTTGGSPSRLSSVGPLSHIFDYCIILQDVYSKIMSFSHHGPRAVCIMSASGAISNVTLRQAAMSGGTVTYEGRFEILSLSGSFLLSEIAGQRSRTGGLSVSLAGPDGRVLGGGVAGLLTAASPVQVMVGTFVADVDRESNQVDSLEPSSTPDKITSGVTTGAGSPLSRGTLSETFGVPGSPLNHQTCVSFSNPHQQGMLSMPWK</sequence>
<feature type="region of interest" description="Disordered" evidence="2">
    <location>
        <begin position="103"/>
        <end position="342"/>
    </location>
</feature>
<dbReference type="PANTHER" id="PTHR31500">
    <property type="entry name" value="AT-HOOK MOTIF NUCLEAR-LOCALIZED PROTEIN 9"/>
    <property type="match status" value="1"/>
</dbReference>
<keyword evidence="5" id="KW-1185">Reference proteome</keyword>
<evidence type="ECO:0000259" key="3">
    <source>
        <dbReference type="PROSITE" id="PS51742"/>
    </source>
</evidence>
<evidence type="ECO:0000256" key="1">
    <source>
        <dbReference type="RuleBase" id="RU367031"/>
    </source>
</evidence>
<feature type="non-terminal residue" evidence="4">
    <location>
        <position position="1"/>
    </location>
</feature>
<feature type="domain" description="PPC" evidence="3">
    <location>
        <begin position="345"/>
        <end position="484"/>
    </location>
</feature>
<comment type="subcellular location">
    <subcellularLocation>
        <location evidence="1">Nucleus</location>
    </subcellularLocation>
</comment>
<feature type="compositionally biased region" description="Polar residues" evidence="2">
    <location>
        <begin position="241"/>
        <end position="254"/>
    </location>
</feature>
<dbReference type="OrthoDB" id="1750003at2759"/>
<dbReference type="EMBL" id="NMUH01000275">
    <property type="protein sequence ID" value="MQL76007.1"/>
    <property type="molecule type" value="Genomic_DNA"/>
</dbReference>
<dbReference type="GO" id="GO:0005634">
    <property type="term" value="C:nucleus"/>
    <property type="evidence" value="ECO:0007669"/>
    <property type="project" value="UniProtKB-SubCell"/>
</dbReference>
<comment type="caution">
    <text evidence="4">The sequence shown here is derived from an EMBL/GenBank/DDBJ whole genome shotgun (WGS) entry which is preliminary data.</text>
</comment>
<dbReference type="PROSITE" id="PS51742">
    <property type="entry name" value="PPC"/>
    <property type="match status" value="1"/>
</dbReference>
<comment type="domain">
    <text evidence="1">The PPC domain mediates interactions between AHL proteins.</text>
</comment>